<accession>A0A8I1DIR5</accession>
<reference evidence="1" key="1">
    <citation type="submission" date="2022-02" db="EMBL/GenBank/DDBJ databases">
        <title>Characterization of Tn125 harboring carbapenem-resistant Acinetobacter bereziniae clinical isolates.</title>
        <authorList>
            <person name="Wong N.-K."/>
            <person name="Pan Q."/>
        </authorList>
    </citation>
    <scope>NUCLEOTIDE SEQUENCE</scope>
    <source>
        <strain evidence="1">GD03393</strain>
    </source>
</reference>
<organism evidence="1 2">
    <name type="scientific">Acinetobacter bereziniae</name>
    <name type="common">Acinetobacter genomosp. 10</name>
    <dbReference type="NCBI Taxonomy" id="106648"/>
    <lineage>
        <taxon>Bacteria</taxon>
        <taxon>Pseudomonadati</taxon>
        <taxon>Pseudomonadota</taxon>
        <taxon>Gammaproteobacteria</taxon>
        <taxon>Moraxellales</taxon>
        <taxon>Moraxellaceae</taxon>
        <taxon>Acinetobacter</taxon>
    </lineage>
</organism>
<protein>
    <submittedName>
        <fullName evidence="1">Uncharacterized protein</fullName>
    </submittedName>
</protein>
<evidence type="ECO:0000313" key="1">
    <source>
        <dbReference type="EMBL" id="UUN95969.1"/>
    </source>
</evidence>
<dbReference type="AlphaFoldDB" id="A0A8I1DIR5"/>
<proteinExistence type="predicted"/>
<sequence>MSAEKLSQYQQCTKQDLEVWIDEVSSFHGKCCYISKKSQLRSKLISKLSPLNENEESIIRIFDEQLWIQDGNICEVCPDGLIKLQNAISINLPFQRTHNKDNYDVKNEFFLFTISQSTLLALFISSIIFSRAILKIFNSVYALEVGLSWMYFLTFFFVISIIDHESKRFWLSIGVVIFLLHLLGYFYYFPYGTFQEYIDLENILKLSLFFIFNMILLGTALFSSLYSVGKLLENKVNFSKTLNVFIALFIYAFSIVVFIQGVSTITIN</sequence>
<gene>
    <name evidence="1" type="ORF">I9054_011285</name>
</gene>
<evidence type="ECO:0000313" key="2">
    <source>
        <dbReference type="Proteomes" id="UP000644140"/>
    </source>
</evidence>
<dbReference type="Proteomes" id="UP000644140">
    <property type="component" value="Chromosome"/>
</dbReference>
<dbReference type="EMBL" id="CP092085">
    <property type="protein sequence ID" value="UUN95969.1"/>
    <property type="molecule type" value="Genomic_DNA"/>
</dbReference>
<name>A0A8I1DIR5_ACIBZ</name>
<dbReference type="RefSeq" id="WP_198114577.1">
    <property type="nucleotide sequence ID" value="NZ_CP066121.1"/>
</dbReference>